<comment type="caution">
    <text evidence="3">The sequence shown here is derived from an EMBL/GenBank/DDBJ whole genome shotgun (WGS) entry which is preliminary data.</text>
</comment>
<reference evidence="3" key="1">
    <citation type="submission" date="2020-11" db="EMBL/GenBank/DDBJ databases">
        <authorList>
            <consortium name="DOE Joint Genome Institute"/>
            <person name="Ahrendt S."/>
            <person name="Riley R."/>
            <person name="Andreopoulos W."/>
            <person name="Labutti K."/>
            <person name="Pangilinan J."/>
            <person name="Ruiz-Duenas F.J."/>
            <person name="Barrasa J.M."/>
            <person name="Sanchez-Garcia M."/>
            <person name="Camarero S."/>
            <person name="Miyauchi S."/>
            <person name="Serrano A."/>
            <person name="Linde D."/>
            <person name="Babiker R."/>
            <person name="Drula E."/>
            <person name="Ayuso-Fernandez I."/>
            <person name="Pacheco R."/>
            <person name="Padilla G."/>
            <person name="Ferreira P."/>
            <person name="Barriuso J."/>
            <person name="Kellner H."/>
            <person name="Castanera R."/>
            <person name="Alfaro M."/>
            <person name="Ramirez L."/>
            <person name="Pisabarro A.G."/>
            <person name="Kuo A."/>
            <person name="Tritt A."/>
            <person name="Lipzen A."/>
            <person name="He G."/>
            <person name="Yan M."/>
            <person name="Ng V."/>
            <person name="Cullen D."/>
            <person name="Martin F."/>
            <person name="Rosso M.-N."/>
            <person name="Henrissat B."/>
            <person name="Hibbett D."/>
            <person name="Martinez A.T."/>
            <person name="Grigoriev I.V."/>
        </authorList>
    </citation>
    <scope>NUCLEOTIDE SEQUENCE</scope>
    <source>
        <strain evidence="3">MF-IS2</strain>
    </source>
</reference>
<protein>
    <submittedName>
        <fullName evidence="3">Uncharacterized protein</fullName>
    </submittedName>
</protein>
<keyword evidence="4" id="KW-1185">Reference proteome</keyword>
<dbReference type="Proteomes" id="UP000807342">
    <property type="component" value="Unassembled WGS sequence"/>
</dbReference>
<feature type="transmembrane region" description="Helical" evidence="2">
    <location>
        <begin position="207"/>
        <end position="229"/>
    </location>
</feature>
<feature type="transmembrane region" description="Helical" evidence="2">
    <location>
        <begin position="161"/>
        <end position="186"/>
    </location>
</feature>
<evidence type="ECO:0000313" key="4">
    <source>
        <dbReference type="Proteomes" id="UP000807342"/>
    </source>
</evidence>
<evidence type="ECO:0000313" key="3">
    <source>
        <dbReference type="EMBL" id="KAF9452410.1"/>
    </source>
</evidence>
<feature type="transmembrane region" description="Helical" evidence="2">
    <location>
        <begin position="111"/>
        <end position="135"/>
    </location>
</feature>
<evidence type="ECO:0000256" key="2">
    <source>
        <dbReference type="SAM" id="Phobius"/>
    </source>
</evidence>
<feature type="region of interest" description="Disordered" evidence="1">
    <location>
        <begin position="282"/>
        <end position="316"/>
    </location>
</feature>
<keyword evidence="2" id="KW-1133">Transmembrane helix</keyword>
<gene>
    <name evidence="3" type="ORF">P691DRAFT_784209</name>
</gene>
<dbReference type="OrthoDB" id="3256800at2759"/>
<feature type="transmembrane region" description="Helical" evidence="2">
    <location>
        <begin position="235"/>
        <end position="255"/>
    </location>
</feature>
<proteinExistence type="predicted"/>
<dbReference type="AlphaFoldDB" id="A0A9P6C7Z5"/>
<name>A0A9P6C7Z5_9AGAR</name>
<accession>A0A9P6C7Z5</accession>
<keyword evidence="2" id="KW-0812">Transmembrane</keyword>
<feature type="compositionally biased region" description="Low complexity" evidence="1">
    <location>
        <begin position="299"/>
        <end position="309"/>
    </location>
</feature>
<dbReference type="EMBL" id="MU151071">
    <property type="protein sequence ID" value="KAF9452410.1"/>
    <property type="molecule type" value="Genomic_DNA"/>
</dbReference>
<keyword evidence="2" id="KW-0472">Membrane</keyword>
<sequence>MLPSSIKDETDLVSTAVRVLYLQHYCQLVTVVITLYDHFITFHQESTQCRYAGDCTVLVETYGSELNWSYLAIPASGVWGHRAIALGAFTCTLTTQLILQFRIQALYGSRTLSRCLTVVYASGVIGLLTIGGVSVGQMRVTSEPVPGVYQCTCVKFPPYSPAYWCIILFFDTLLFSLAIGVVGITWCRLSSEPAVSSLVAIVLRDNFGYYFVGSRAFATYLTTAIVWIVAETRYVSIPALFSYAVSTIMSSRLILNLCDAYHNPPDDASYSYYFTTRGTSEWDTRRPWETSGTSRRVGAATPPQAQPTPDVGLTSSVDDMELSTVSEHWRARRATNVNGGER</sequence>
<organism evidence="3 4">
    <name type="scientific">Macrolepiota fuliginosa MF-IS2</name>
    <dbReference type="NCBI Taxonomy" id="1400762"/>
    <lineage>
        <taxon>Eukaryota</taxon>
        <taxon>Fungi</taxon>
        <taxon>Dikarya</taxon>
        <taxon>Basidiomycota</taxon>
        <taxon>Agaricomycotina</taxon>
        <taxon>Agaricomycetes</taxon>
        <taxon>Agaricomycetidae</taxon>
        <taxon>Agaricales</taxon>
        <taxon>Agaricineae</taxon>
        <taxon>Agaricaceae</taxon>
        <taxon>Macrolepiota</taxon>
    </lineage>
</organism>
<evidence type="ECO:0000256" key="1">
    <source>
        <dbReference type="SAM" id="MobiDB-lite"/>
    </source>
</evidence>